<dbReference type="InterPro" id="IPR021615">
    <property type="entry name" value="Omp28"/>
</dbReference>
<keyword evidence="2" id="KW-1185">Reference proteome</keyword>
<evidence type="ECO:0000313" key="2">
    <source>
        <dbReference type="Proteomes" id="UP000438760"/>
    </source>
</evidence>
<dbReference type="EMBL" id="WMJX01000088">
    <property type="protein sequence ID" value="MTG99452.1"/>
    <property type="molecule type" value="Genomic_DNA"/>
</dbReference>
<evidence type="ECO:0000313" key="1">
    <source>
        <dbReference type="EMBL" id="MTG99452.1"/>
    </source>
</evidence>
<reference evidence="1 2" key="1">
    <citation type="submission" date="2019-11" db="EMBL/GenBank/DDBJ databases">
        <title>Genome of Strain BIT-d1.</title>
        <authorList>
            <person name="Yang Y."/>
        </authorList>
    </citation>
    <scope>NUCLEOTIDE SEQUENCE [LARGE SCALE GENOMIC DNA]</scope>
    <source>
        <strain evidence="1 2">BIT-d1</strain>
    </source>
</reference>
<dbReference type="AlphaFoldDB" id="A0A6I3LU42"/>
<organism evidence="1 2">
    <name type="scientific">Myroides albus</name>
    <dbReference type="NCBI Taxonomy" id="2562892"/>
    <lineage>
        <taxon>Bacteria</taxon>
        <taxon>Pseudomonadati</taxon>
        <taxon>Bacteroidota</taxon>
        <taxon>Flavobacteriia</taxon>
        <taxon>Flavobacteriales</taxon>
        <taxon>Flavobacteriaceae</taxon>
        <taxon>Myroides</taxon>
    </lineage>
</organism>
<dbReference type="Proteomes" id="UP000438760">
    <property type="component" value="Unassembled WGS sequence"/>
</dbReference>
<comment type="caution">
    <text evidence="1">The sequence shown here is derived from an EMBL/GenBank/DDBJ whole genome shotgun (WGS) entry which is preliminary data.</text>
</comment>
<dbReference type="Gene3D" id="2.60.40.10">
    <property type="entry name" value="Immunoglobulins"/>
    <property type="match status" value="1"/>
</dbReference>
<sequence length="133" mass="14942">MTKTAGEVKVSLQFTNDINEELKYVVYLIEDDLKYKQANSTPLYGNNTGKGRWENNFMHQHVLRAANNFAGIKVAANETIKAKEFKTTVALENYTLDNLEKTSVVVVILDKNGKALNAQIAKANTTQDYEIVK</sequence>
<dbReference type="Pfam" id="PF11551">
    <property type="entry name" value="Omp28"/>
    <property type="match status" value="1"/>
</dbReference>
<name>A0A6I3LU42_9FLAO</name>
<accession>A0A6I3LU42</accession>
<dbReference type="InterPro" id="IPR013783">
    <property type="entry name" value="Ig-like_fold"/>
</dbReference>
<gene>
    <name evidence="1" type="ORF">GJV76_15230</name>
</gene>
<dbReference type="OrthoDB" id="1081990at2"/>
<protein>
    <submittedName>
        <fullName evidence="1">Omp28-related outer membrane protein</fullName>
    </submittedName>
</protein>
<dbReference type="RefSeq" id="WP_155093439.1">
    <property type="nucleotide sequence ID" value="NZ_WMJX01000088.1"/>
</dbReference>
<proteinExistence type="predicted"/>